<sequence length="162" mass="18802">MNGHYGHWKSGQGPSQSGFLFMNGMLEDCALLDYSDAGRWHDYMCNSLFHRFGYICEYNINNCPPNLQRTKYLSVYKASCLQIVPLFKTWKDARKYCQHNHGDLVTITNFDKEVFVMSQLRSQNRHQKTWIGATDQVSEGNWKWVTGMSKLSHASYGVLTWS</sequence>
<proteinExistence type="predicted"/>
<dbReference type="PROSITE" id="PS50041">
    <property type="entry name" value="C_TYPE_LECTIN_2"/>
    <property type="match status" value="1"/>
</dbReference>
<comment type="caution">
    <text evidence="2">The sequence shown here is derived from an EMBL/GenBank/DDBJ whole genome shotgun (WGS) entry which is preliminary data.</text>
</comment>
<gene>
    <name evidence="2" type="ORF">KUTeg_002375</name>
</gene>
<evidence type="ECO:0000259" key="1">
    <source>
        <dbReference type="PROSITE" id="PS50041"/>
    </source>
</evidence>
<dbReference type="InterPro" id="IPR016187">
    <property type="entry name" value="CTDL_fold"/>
</dbReference>
<keyword evidence="3" id="KW-1185">Reference proteome</keyword>
<dbReference type="Proteomes" id="UP001217089">
    <property type="component" value="Unassembled WGS sequence"/>
</dbReference>
<dbReference type="CDD" id="cd00037">
    <property type="entry name" value="CLECT"/>
    <property type="match status" value="2"/>
</dbReference>
<dbReference type="SUPFAM" id="SSF56436">
    <property type="entry name" value="C-type lectin-like"/>
    <property type="match status" value="2"/>
</dbReference>
<name>A0ABQ9FYL8_TEGGR</name>
<evidence type="ECO:0000313" key="3">
    <source>
        <dbReference type="Proteomes" id="UP001217089"/>
    </source>
</evidence>
<dbReference type="Gene3D" id="3.10.100.10">
    <property type="entry name" value="Mannose-Binding Protein A, subunit A"/>
    <property type="match status" value="2"/>
</dbReference>
<dbReference type="InterPro" id="IPR050111">
    <property type="entry name" value="C-type_lectin/snaclec_domain"/>
</dbReference>
<dbReference type="PANTHER" id="PTHR22803">
    <property type="entry name" value="MANNOSE, PHOSPHOLIPASE, LECTIN RECEPTOR RELATED"/>
    <property type="match status" value="1"/>
</dbReference>
<dbReference type="InterPro" id="IPR016186">
    <property type="entry name" value="C-type_lectin-like/link_sf"/>
</dbReference>
<accession>A0ABQ9FYL8</accession>
<reference evidence="2 3" key="1">
    <citation type="submission" date="2022-12" db="EMBL/GenBank/DDBJ databases">
        <title>Chromosome-level genome of Tegillarca granosa.</title>
        <authorList>
            <person name="Kim J."/>
        </authorList>
    </citation>
    <scope>NUCLEOTIDE SEQUENCE [LARGE SCALE GENOMIC DNA]</scope>
    <source>
        <strain evidence="2">Teg-2019</strain>
        <tissue evidence="2">Adductor muscle</tissue>
    </source>
</reference>
<dbReference type="InterPro" id="IPR001304">
    <property type="entry name" value="C-type_lectin-like"/>
</dbReference>
<organism evidence="2 3">
    <name type="scientific">Tegillarca granosa</name>
    <name type="common">Malaysian cockle</name>
    <name type="synonym">Anadara granosa</name>
    <dbReference type="NCBI Taxonomy" id="220873"/>
    <lineage>
        <taxon>Eukaryota</taxon>
        <taxon>Metazoa</taxon>
        <taxon>Spiralia</taxon>
        <taxon>Lophotrochozoa</taxon>
        <taxon>Mollusca</taxon>
        <taxon>Bivalvia</taxon>
        <taxon>Autobranchia</taxon>
        <taxon>Pteriomorphia</taxon>
        <taxon>Arcoida</taxon>
        <taxon>Arcoidea</taxon>
        <taxon>Arcidae</taxon>
        <taxon>Tegillarca</taxon>
    </lineage>
</organism>
<feature type="domain" description="C-type lectin" evidence="1">
    <location>
        <begin position="76"/>
        <end position="162"/>
    </location>
</feature>
<dbReference type="Pfam" id="PF00059">
    <property type="entry name" value="Lectin_C"/>
    <property type="match status" value="1"/>
</dbReference>
<evidence type="ECO:0000313" key="2">
    <source>
        <dbReference type="EMBL" id="KAJ8320788.1"/>
    </source>
</evidence>
<dbReference type="EMBL" id="JARBDR010000141">
    <property type="protein sequence ID" value="KAJ8320788.1"/>
    <property type="molecule type" value="Genomic_DNA"/>
</dbReference>
<protein>
    <recommendedName>
        <fullName evidence="1">C-type lectin domain-containing protein</fullName>
    </recommendedName>
</protein>